<comment type="similarity">
    <text evidence="1">Belongs to the 'GDSL' lipolytic enzyme family.</text>
</comment>
<dbReference type="GO" id="GO:0016042">
    <property type="term" value="P:lipid catabolic process"/>
    <property type="evidence" value="ECO:0007669"/>
    <property type="project" value="UniProtKB-KW"/>
</dbReference>
<accession>A0A8S0THV4</accession>
<comment type="caution">
    <text evidence="5">The sequence shown here is derived from an EMBL/GenBank/DDBJ whole genome shotgun (WGS) entry which is preliminary data.</text>
</comment>
<keyword evidence="3" id="KW-0442">Lipid degradation</keyword>
<dbReference type="CDD" id="cd01837">
    <property type="entry name" value="SGNH_plant_lipase_like"/>
    <property type="match status" value="1"/>
</dbReference>
<feature type="chain" id="PRO_5035946753" evidence="4">
    <location>
        <begin position="25"/>
        <end position="368"/>
    </location>
</feature>
<dbReference type="InterPro" id="IPR001087">
    <property type="entry name" value="GDSL"/>
</dbReference>
<sequence>MAKTFIPWFLGLFFLLANIVPHLADNATLPTIFILGDSTADVGTNSFIPETESEARANFSHNGVDYPNGIPTGRFSNGFNSADHIAKLLGFKRSPPPYLFLLNQTSGHHKLLHRGVNFASGGSGLLDTTGSNLSIVTLSDQIGQFTALRNNLTEVIGQESTETTLSKALFFISVGSNDIFDYFNTRSTVPIEKFIDSLMSAYTTHIEALYNLGARKFGIISVASVGCCPANRLVPKNLRDKDGCFEAMNNVALAFQSALNTLLYNISSQLSEMKYSLGNAYNMTIDVIHNFPDSKFDNVDTACCGTGTLNAEGPCNKTAALCPDRRKYLFWDYFHPTQKAACLAAKTLFYGPPTYVSPINFSQLVNEN</sequence>
<keyword evidence="2" id="KW-0378">Hydrolase</keyword>
<name>A0A8S0THV4_OLEEU</name>
<dbReference type="Pfam" id="PF00657">
    <property type="entry name" value="Lipase_GDSL"/>
    <property type="match status" value="1"/>
</dbReference>
<dbReference type="InterPro" id="IPR036514">
    <property type="entry name" value="SGNH_hydro_sf"/>
</dbReference>
<dbReference type="InterPro" id="IPR051058">
    <property type="entry name" value="GDSL_Est/Lipase"/>
</dbReference>
<organism evidence="5 6">
    <name type="scientific">Olea europaea subsp. europaea</name>
    <dbReference type="NCBI Taxonomy" id="158383"/>
    <lineage>
        <taxon>Eukaryota</taxon>
        <taxon>Viridiplantae</taxon>
        <taxon>Streptophyta</taxon>
        <taxon>Embryophyta</taxon>
        <taxon>Tracheophyta</taxon>
        <taxon>Spermatophyta</taxon>
        <taxon>Magnoliopsida</taxon>
        <taxon>eudicotyledons</taxon>
        <taxon>Gunneridae</taxon>
        <taxon>Pentapetalae</taxon>
        <taxon>asterids</taxon>
        <taxon>lamiids</taxon>
        <taxon>Lamiales</taxon>
        <taxon>Oleaceae</taxon>
        <taxon>Oleeae</taxon>
        <taxon>Olea</taxon>
    </lineage>
</organism>
<dbReference type="GO" id="GO:0016788">
    <property type="term" value="F:hydrolase activity, acting on ester bonds"/>
    <property type="evidence" value="ECO:0007669"/>
    <property type="project" value="InterPro"/>
</dbReference>
<dbReference type="PANTHER" id="PTHR45648">
    <property type="entry name" value="GDSL LIPASE/ACYLHYDROLASE FAMILY PROTEIN (AFU_ORTHOLOGUE AFUA_4G14700)"/>
    <property type="match status" value="1"/>
</dbReference>
<dbReference type="AlphaFoldDB" id="A0A8S0THV4"/>
<feature type="signal peptide" evidence="4">
    <location>
        <begin position="1"/>
        <end position="24"/>
    </location>
</feature>
<evidence type="ECO:0000313" key="6">
    <source>
        <dbReference type="Proteomes" id="UP000594638"/>
    </source>
</evidence>
<protein>
    <submittedName>
        <fullName evidence="5">GDSL esterase lipase At5g55050-like</fullName>
    </submittedName>
</protein>
<proteinExistence type="inferred from homology"/>
<evidence type="ECO:0000256" key="4">
    <source>
        <dbReference type="SAM" id="SignalP"/>
    </source>
</evidence>
<keyword evidence="6" id="KW-1185">Reference proteome</keyword>
<dbReference type="Gramene" id="OE9A010871T1">
    <property type="protein sequence ID" value="OE9A010871C1"/>
    <property type="gene ID" value="OE9A010871"/>
</dbReference>
<evidence type="ECO:0000256" key="3">
    <source>
        <dbReference type="ARBA" id="ARBA00022963"/>
    </source>
</evidence>
<dbReference type="InterPro" id="IPR035669">
    <property type="entry name" value="SGNH_plant_lipase-like"/>
</dbReference>
<evidence type="ECO:0000256" key="1">
    <source>
        <dbReference type="ARBA" id="ARBA00008668"/>
    </source>
</evidence>
<evidence type="ECO:0000256" key="2">
    <source>
        <dbReference type="ARBA" id="ARBA00022801"/>
    </source>
</evidence>
<reference evidence="5 6" key="1">
    <citation type="submission" date="2019-12" db="EMBL/GenBank/DDBJ databases">
        <authorList>
            <person name="Alioto T."/>
            <person name="Alioto T."/>
            <person name="Gomez Garrido J."/>
        </authorList>
    </citation>
    <scope>NUCLEOTIDE SEQUENCE [LARGE SCALE GENOMIC DNA]</scope>
</reference>
<dbReference type="OrthoDB" id="1600564at2759"/>
<keyword evidence="3" id="KW-0443">Lipid metabolism</keyword>
<dbReference type="SUPFAM" id="SSF52266">
    <property type="entry name" value="SGNH hydrolase"/>
    <property type="match status" value="1"/>
</dbReference>
<dbReference type="Gene3D" id="3.40.50.1110">
    <property type="entry name" value="SGNH hydrolase"/>
    <property type="match status" value="1"/>
</dbReference>
<keyword evidence="4" id="KW-0732">Signal</keyword>
<gene>
    <name evidence="5" type="ORF">OLEA9_A010871</name>
</gene>
<dbReference type="Proteomes" id="UP000594638">
    <property type="component" value="Unassembled WGS sequence"/>
</dbReference>
<dbReference type="EMBL" id="CACTIH010007242">
    <property type="protein sequence ID" value="CAA3005095.1"/>
    <property type="molecule type" value="Genomic_DNA"/>
</dbReference>
<evidence type="ECO:0000313" key="5">
    <source>
        <dbReference type="EMBL" id="CAA3005095.1"/>
    </source>
</evidence>
<dbReference type="PANTHER" id="PTHR45648:SF17">
    <property type="entry name" value="GDSL ESTERASE_LIPASE"/>
    <property type="match status" value="1"/>
</dbReference>